<dbReference type="PROSITE" id="PS00409">
    <property type="entry name" value="PROKAR_NTER_METHYL"/>
    <property type="match status" value="1"/>
</dbReference>
<proteinExistence type="predicted"/>
<feature type="region of interest" description="Disordered" evidence="3">
    <location>
        <begin position="138"/>
        <end position="159"/>
    </location>
</feature>
<evidence type="ECO:0000313" key="6">
    <source>
        <dbReference type="Proteomes" id="UP000182993"/>
    </source>
</evidence>
<keyword evidence="7" id="KW-1185">Reference proteome</keyword>
<reference evidence="6" key="1">
    <citation type="submission" date="2016-06" db="EMBL/GenBank/DDBJ databases">
        <title>Whole genome sequencing of Thermus brockianus strain GE-1.</title>
        <authorList>
            <person name="Schaefers C."/>
            <person name="Blank S."/>
            <person name="Wiebusch S."/>
            <person name="Elleuche S."/>
            <person name="Antranikian G."/>
        </authorList>
    </citation>
    <scope>NUCLEOTIDE SEQUENCE [LARGE SCALE GENOMIC DNA]</scope>
    <source>
        <strain evidence="6">GE-1</strain>
    </source>
</reference>
<dbReference type="RefSeq" id="WP_071676667.1">
    <property type="nucleotide sequence ID" value="NZ_AP025593.1"/>
</dbReference>
<gene>
    <name evidence="4" type="ORF">A0O31_00673</name>
    <name evidence="5" type="ORF">TbrSNM41_04460</name>
</gene>
<name>A0A1J0LTU6_THEBO</name>
<reference evidence="4" key="2">
    <citation type="journal article" date="2017" name="Stand. Genomic Sci.">
        <title>Complete genome sequence of Thermus brockianus GE-1 reveals key enzymes of xylan/xylose metabolism.</title>
        <authorList>
            <person name="Schaefers C."/>
            <person name="Blank S."/>
            <person name="Wiebusch S."/>
            <person name="Elleuche S."/>
            <person name="Antranikian G."/>
        </authorList>
    </citation>
    <scope>NUCLEOTIDE SEQUENCE</scope>
    <source>
        <strain evidence="4">GE-1</strain>
    </source>
</reference>
<reference evidence="5 7" key="3">
    <citation type="journal article" date="2022" name="Microbiol. Resour. Announc.">
        <title>Complete Genome Sequences of Thermus Strains Isolated from Senami Hot Spring in Japan.</title>
        <authorList>
            <person name="Miyazaki K."/>
        </authorList>
    </citation>
    <scope>NUCLEOTIDE SEQUENCE [LARGE SCALE GENOMIC DNA]</scope>
    <source>
        <strain evidence="5 7">SNM4-1</strain>
    </source>
</reference>
<evidence type="ECO:0000313" key="4">
    <source>
        <dbReference type="EMBL" id="APD08863.1"/>
    </source>
</evidence>
<dbReference type="GO" id="GO:0009279">
    <property type="term" value="C:cell outer membrane"/>
    <property type="evidence" value="ECO:0007669"/>
    <property type="project" value="UniProtKB-SubCell"/>
</dbReference>
<evidence type="ECO:0000256" key="3">
    <source>
        <dbReference type="SAM" id="MobiDB-lite"/>
    </source>
</evidence>
<dbReference type="OrthoDB" id="25699at2"/>
<dbReference type="Proteomes" id="UP000831120">
    <property type="component" value="Chromosome"/>
</dbReference>
<keyword evidence="2" id="KW-0472">Membrane</keyword>
<evidence type="ECO:0000313" key="5">
    <source>
        <dbReference type="EMBL" id="BDG15712.1"/>
    </source>
</evidence>
<keyword evidence="2" id="KW-0998">Cell outer membrane</keyword>
<dbReference type="STRING" id="56956.A0O31_00673"/>
<organism evidence="4 6">
    <name type="scientific">Thermus brockianus</name>
    <dbReference type="NCBI Taxonomy" id="56956"/>
    <lineage>
        <taxon>Bacteria</taxon>
        <taxon>Thermotogati</taxon>
        <taxon>Deinococcota</taxon>
        <taxon>Deinococci</taxon>
        <taxon>Thermales</taxon>
        <taxon>Thermaceae</taxon>
        <taxon>Thermus</taxon>
    </lineage>
</organism>
<dbReference type="Pfam" id="PF07963">
    <property type="entry name" value="N_methyl"/>
    <property type="match status" value="1"/>
</dbReference>
<accession>A0A1J0LTU6</accession>
<dbReference type="EMBL" id="AP025593">
    <property type="protein sequence ID" value="BDG15712.1"/>
    <property type="molecule type" value="Genomic_DNA"/>
</dbReference>
<dbReference type="EMBL" id="CP016312">
    <property type="protein sequence ID" value="APD08863.1"/>
    <property type="molecule type" value="Genomic_DNA"/>
</dbReference>
<protein>
    <submittedName>
        <fullName evidence="5">Prepilin-type N-terminal cleavage/methylation domain-containing protein</fullName>
    </submittedName>
    <submittedName>
        <fullName evidence="4">Secretion system protein</fullName>
    </submittedName>
</protein>
<evidence type="ECO:0000256" key="1">
    <source>
        <dbReference type="ARBA" id="ARBA00004442"/>
    </source>
</evidence>
<dbReference type="KEGG" id="tbc:A0O31_00673"/>
<dbReference type="AlphaFoldDB" id="A0A1J0LTU6"/>
<evidence type="ECO:0000256" key="2">
    <source>
        <dbReference type="ARBA" id="ARBA00023237"/>
    </source>
</evidence>
<dbReference type="NCBIfam" id="TIGR02532">
    <property type="entry name" value="IV_pilin_GFxxxE"/>
    <property type="match status" value="1"/>
</dbReference>
<evidence type="ECO:0000313" key="7">
    <source>
        <dbReference type="Proteomes" id="UP000831120"/>
    </source>
</evidence>
<dbReference type="Proteomes" id="UP000182993">
    <property type="component" value="Chromosome"/>
</dbReference>
<comment type="subcellular location">
    <subcellularLocation>
        <location evidence="1">Cell outer membrane</location>
    </subcellularLocation>
</comment>
<sequence>MRRSAQGLTLLEVLIALSILALVLLAFNAVLVSSLRQTSVSGARTQAVQILNYLGRRIVGGDSFLLSGSTSIVYGYGELRQNFPDLPQEARFANPDLYRAEIRNAGSPSWANNLGVSVNEYRIQVCWRQAGQEHCTEARTFSAPPSGSGSAPPPLEGIN</sequence>
<dbReference type="InterPro" id="IPR012902">
    <property type="entry name" value="N_methyl_site"/>
</dbReference>